<dbReference type="EMBL" id="CM016762">
    <property type="protein sequence ID" value="TMS32231.1"/>
    <property type="molecule type" value="Genomic_DNA"/>
</dbReference>
<sequence>MITAFVVFPIEWMSLWFRLPFMLLIADIRQGLFYFVLFAFWLIFADEHLNENKSYRTLMDYWRNLLFITIASVALLVYDICERGMQLSNPFFSIWSSDIGSNFALATIYIASICTSTRSAMFGPRSNKNALNASVNRRL</sequence>
<dbReference type="STRING" id="34508.A0A4U8UHW0"/>
<name>A0A4U8UHW0_STECR</name>
<feature type="transmembrane region" description="Helical" evidence="5">
    <location>
        <begin position="21"/>
        <end position="44"/>
    </location>
</feature>
<evidence type="ECO:0000259" key="6">
    <source>
        <dbReference type="Pfam" id="PF06664"/>
    </source>
</evidence>
<evidence type="ECO:0000256" key="2">
    <source>
        <dbReference type="ARBA" id="ARBA00022692"/>
    </source>
</evidence>
<protein>
    <recommendedName>
        <fullName evidence="6">Wntless-like transmembrane domain-containing protein</fullName>
    </recommendedName>
</protein>
<dbReference type="EMBL" id="AZBU02000001">
    <property type="protein sequence ID" value="TMS32231.1"/>
    <property type="molecule type" value="Genomic_DNA"/>
</dbReference>
<dbReference type="AlphaFoldDB" id="A0A4U8UHW0"/>
<gene>
    <name evidence="7" type="ORF">L596_000100</name>
</gene>
<proteinExistence type="predicted"/>
<evidence type="ECO:0000256" key="5">
    <source>
        <dbReference type="SAM" id="Phobius"/>
    </source>
</evidence>
<evidence type="ECO:0000256" key="1">
    <source>
        <dbReference type="ARBA" id="ARBA00004337"/>
    </source>
</evidence>
<reference evidence="7 8" key="1">
    <citation type="journal article" date="2015" name="Genome Biol.">
        <title>Comparative genomics of Steinernema reveals deeply conserved gene regulatory networks.</title>
        <authorList>
            <person name="Dillman A.R."/>
            <person name="Macchietto M."/>
            <person name="Porter C.F."/>
            <person name="Rogers A."/>
            <person name="Williams B."/>
            <person name="Antoshechkin I."/>
            <person name="Lee M.M."/>
            <person name="Goodwin Z."/>
            <person name="Lu X."/>
            <person name="Lewis E.E."/>
            <person name="Goodrich-Blair H."/>
            <person name="Stock S.P."/>
            <person name="Adams B.J."/>
            <person name="Sternberg P.W."/>
            <person name="Mortazavi A."/>
        </authorList>
    </citation>
    <scope>NUCLEOTIDE SEQUENCE [LARGE SCALE GENOMIC DNA]</scope>
    <source>
        <strain evidence="7 8">ALL</strain>
    </source>
</reference>
<dbReference type="PANTHER" id="PTHR13449">
    <property type="entry name" value="INTEGRAL MEMBRANE PROTEIN GPR177"/>
    <property type="match status" value="1"/>
</dbReference>
<organism evidence="7 8">
    <name type="scientific">Steinernema carpocapsae</name>
    <name type="common">Entomopathogenic nematode</name>
    <dbReference type="NCBI Taxonomy" id="34508"/>
    <lineage>
        <taxon>Eukaryota</taxon>
        <taxon>Metazoa</taxon>
        <taxon>Ecdysozoa</taxon>
        <taxon>Nematoda</taxon>
        <taxon>Chromadorea</taxon>
        <taxon>Rhabditida</taxon>
        <taxon>Tylenchina</taxon>
        <taxon>Panagrolaimomorpha</taxon>
        <taxon>Strongyloidoidea</taxon>
        <taxon>Steinernematidae</taxon>
        <taxon>Steinernema</taxon>
    </lineage>
</organism>
<dbReference type="Proteomes" id="UP000298663">
    <property type="component" value="Chromosome X"/>
</dbReference>
<dbReference type="InterPro" id="IPR047843">
    <property type="entry name" value="WLS-like_TM"/>
</dbReference>
<comment type="subcellular location">
    <subcellularLocation>
        <location evidence="1">Endosome membrane</location>
        <topology evidence="1">Multi-pass membrane protein</topology>
    </subcellularLocation>
</comment>
<dbReference type="GO" id="GO:0006886">
    <property type="term" value="P:intracellular protein transport"/>
    <property type="evidence" value="ECO:0007669"/>
    <property type="project" value="TreeGrafter"/>
</dbReference>
<dbReference type="GO" id="GO:0061355">
    <property type="term" value="P:Wnt protein secretion"/>
    <property type="evidence" value="ECO:0007669"/>
    <property type="project" value="TreeGrafter"/>
</dbReference>
<evidence type="ECO:0000313" key="8">
    <source>
        <dbReference type="Proteomes" id="UP000298663"/>
    </source>
</evidence>
<evidence type="ECO:0000256" key="4">
    <source>
        <dbReference type="ARBA" id="ARBA00023136"/>
    </source>
</evidence>
<reference evidence="7 8" key="2">
    <citation type="journal article" date="2019" name="G3 (Bethesda)">
        <title>Hybrid Assembly of the Genome of the Entomopathogenic Nematode Steinernema carpocapsae Identifies the X-Chromosome.</title>
        <authorList>
            <person name="Serra L."/>
            <person name="Macchietto M."/>
            <person name="Macias-Munoz A."/>
            <person name="McGill C.J."/>
            <person name="Rodriguez I.M."/>
            <person name="Rodriguez B."/>
            <person name="Murad R."/>
            <person name="Mortazavi A."/>
        </authorList>
    </citation>
    <scope>NUCLEOTIDE SEQUENCE [LARGE SCALE GENOMIC DNA]</scope>
    <source>
        <strain evidence="7 8">ALL</strain>
    </source>
</reference>
<keyword evidence="4 5" id="KW-0472">Membrane</keyword>
<keyword evidence="8" id="KW-1185">Reference proteome</keyword>
<dbReference type="GO" id="GO:0010008">
    <property type="term" value="C:endosome membrane"/>
    <property type="evidence" value="ECO:0007669"/>
    <property type="project" value="UniProtKB-SubCell"/>
</dbReference>
<dbReference type="GO" id="GO:0017147">
    <property type="term" value="F:Wnt-protein binding"/>
    <property type="evidence" value="ECO:0007669"/>
    <property type="project" value="InterPro"/>
</dbReference>
<dbReference type="GO" id="GO:0016055">
    <property type="term" value="P:Wnt signaling pathway"/>
    <property type="evidence" value="ECO:0007669"/>
    <property type="project" value="InterPro"/>
</dbReference>
<dbReference type="Pfam" id="PF06664">
    <property type="entry name" value="WLS-like_TM"/>
    <property type="match status" value="1"/>
</dbReference>
<dbReference type="OrthoDB" id="5804250at2759"/>
<feature type="domain" description="Wntless-like transmembrane" evidence="6">
    <location>
        <begin position="5"/>
        <end position="114"/>
    </location>
</feature>
<keyword evidence="2 5" id="KW-0812">Transmembrane</keyword>
<dbReference type="InterPro" id="IPR009551">
    <property type="entry name" value="Wntless"/>
</dbReference>
<accession>A0A4U8UHW0</accession>
<comment type="caution">
    <text evidence="7">The sequence shown here is derived from an EMBL/GenBank/DDBJ whole genome shotgun (WGS) entry which is preliminary data.</text>
</comment>
<evidence type="ECO:0000256" key="3">
    <source>
        <dbReference type="ARBA" id="ARBA00022989"/>
    </source>
</evidence>
<feature type="transmembrane region" description="Helical" evidence="5">
    <location>
        <begin position="64"/>
        <end position="81"/>
    </location>
</feature>
<evidence type="ECO:0000313" key="7">
    <source>
        <dbReference type="EMBL" id="TMS32231.1"/>
    </source>
</evidence>
<dbReference type="PANTHER" id="PTHR13449:SF2">
    <property type="entry name" value="PROTEIN WNTLESS HOMOLOG"/>
    <property type="match status" value="1"/>
</dbReference>
<keyword evidence="3 5" id="KW-1133">Transmembrane helix</keyword>